<feature type="binding site" evidence="10">
    <location>
        <begin position="267"/>
        <end position="272"/>
    </location>
    <ligand>
        <name>a peptide</name>
        <dbReference type="ChEBI" id="CHEBI:60466"/>
    </ligand>
</feature>
<feature type="active site" description="Proton donor" evidence="9">
    <location>
        <position position="366"/>
    </location>
</feature>
<evidence type="ECO:0000256" key="4">
    <source>
        <dbReference type="ARBA" id="ARBA00022670"/>
    </source>
</evidence>
<name>A0A3P7CH84_SCHSO</name>
<dbReference type="FunFam" id="3.30.2010.30:FF:000001">
    <property type="entry name" value="Leukotriene A(4) hydrolase"/>
    <property type="match status" value="1"/>
</dbReference>
<evidence type="ECO:0000256" key="3">
    <source>
        <dbReference type="ARBA" id="ARBA00022490"/>
    </source>
</evidence>
<keyword evidence="8" id="KW-0482">Metalloprotease</keyword>
<dbReference type="SUPFAM" id="SSF48371">
    <property type="entry name" value="ARM repeat"/>
    <property type="match status" value="1"/>
</dbReference>
<gene>
    <name evidence="13" type="ORF">SSLN_LOCUS10425</name>
</gene>
<evidence type="ECO:0000256" key="7">
    <source>
        <dbReference type="ARBA" id="ARBA00022833"/>
    </source>
</evidence>
<evidence type="ECO:0000259" key="12">
    <source>
        <dbReference type="SMART" id="SM01263"/>
    </source>
</evidence>
<dbReference type="PRINTS" id="PR00756">
    <property type="entry name" value="ALADIPTASE"/>
</dbReference>
<dbReference type="Proteomes" id="UP000275846">
    <property type="component" value="Unassembled WGS sequence"/>
</dbReference>
<evidence type="ECO:0000256" key="1">
    <source>
        <dbReference type="ARBA" id="ARBA00004496"/>
    </source>
</evidence>
<sequence length="663" mass="74523">MEQCRDPSSNSNPEYFLTRHVNFDWTIDFNTKTISGCVAYEMVAFDLSTAPDQMLVFDVKDLEISKVCINETETKWLVTDGPHPQLGSCLKIHLPEQTASFTLHIGYQTSPQSPALQWLDAAITADKQKPFLFTQCQAIHARNLFPCQDTPRVKFTYTATVRADPCMTVLMSAKYCADSTECPSSGNPVHNFEQPIPVPSYLVALVCGDLRSAQIGPRSKVWAEPSVVERAAFEFGEVDQVISAAERICGPYQWGNYDILVLPPSFPFGGMENPCLTFVTPTLLAGDRSLICTIAHEASHSWTGNLVTNASWENFWLNEGHTTYLEGLVLEAMYGLADFKQGHPFTKLVPCLDGVDPDDCFSIIPYQKGSLLLYFLEQKYGKLRLAHVFPLFLFCPPPSHPRYGCLVLLFPRGACSIGKLSGFSCIRPGILSLQVCFPSVSTAQTNYFGFVAAAMLKWLRAYLDHFRGLSLSTRSWLDFLSKQLGPNVLTEVNWDDWFYKTDAIPWVPNFTRKLSTVCDSVVSAITKEDLRSDANVADSVRSTYEGLVSLQRQLVLQRLLERVPFPHDNLRVLDQMFQISQAKNSEIRYRWSLICLRSQYLPGLHSALEFLNSQGRMKFTRPIYKALMSWPSVAEQAISNFKAQRQNMHPTTAKLVAQDLGLA</sequence>
<keyword evidence="4" id="KW-0645">Protease</keyword>
<keyword evidence="6" id="KW-0378">Hydrolase</keyword>
<dbReference type="STRING" id="70667.A0A3P7CH84"/>
<dbReference type="Gene3D" id="1.25.40.320">
    <property type="entry name" value="Peptidase M1, leukotriene A4 hydrolase/aminopeptidase C-terminal domain"/>
    <property type="match status" value="1"/>
</dbReference>
<evidence type="ECO:0000256" key="8">
    <source>
        <dbReference type="ARBA" id="ARBA00023049"/>
    </source>
</evidence>
<evidence type="ECO:0000256" key="9">
    <source>
        <dbReference type="PIRSR" id="PIRSR634015-1"/>
    </source>
</evidence>
<dbReference type="EMBL" id="UYSU01035864">
    <property type="protein sequence ID" value="VDL96810.1"/>
    <property type="molecule type" value="Genomic_DNA"/>
</dbReference>
<organism evidence="13 14">
    <name type="scientific">Schistocephalus solidus</name>
    <name type="common">Tapeworm</name>
    <dbReference type="NCBI Taxonomy" id="70667"/>
    <lineage>
        <taxon>Eukaryota</taxon>
        <taxon>Metazoa</taxon>
        <taxon>Spiralia</taxon>
        <taxon>Lophotrochozoa</taxon>
        <taxon>Platyhelminthes</taxon>
        <taxon>Cestoda</taxon>
        <taxon>Eucestoda</taxon>
        <taxon>Diphyllobothriidea</taxon>
        <taxon>Diphyllobothriidae</taxon>
        <taxon>Schistocephalus</taxon>
    </lineage>
</organism>
<dbReference type="Pfam" id="PF01433">
    <property type="entry name" value="Peptidase_M1"/>
    <property type="match status" value="1"/>
</dbReference>
<dbReference type="InterPro" id="IPR042097">
    <property type="entry name" value="Aminopeptidase_N-like_N_sf"/>
</dbReference>
<dbReference type="AlphaFoldDB" id="A0A3P7CH84"/>
<dbReference type="SUPFAM" id="SSF55486">
    <property type="entry name" value="Metalloproteases ('zincins'), catalytic domain"/>
    <property type="match status" value="1"/>
</dbReference>
<dbReference type="Pfam" id="PF17900">
    <property type="entry name" value="Peptidase_M1_N"/>
    <property type="match status" value="1"/>
</dbReference>
<dbReference type="Gene3D" id="1.10.390.10">
    <property type="entry name" value="Neutral Protease Domain 2"/>
    <property type="match status" value="1"/>
</dbReference>
<feature type="binding site" evidence="11">
    <location>
        <position position="300"/>
    </location>
    <ligand>
        <name>Zn(2+)</name>
        <dbReference type="ChEBI" id="CHEBI:29105"/>
        <note>catalytic</note>
    </ligand>
</feature>
<comment type="cofactor">
    <cofactor evidence="11">
        <name>Zn(2+)</name>
        <dbReference type="ChEBI" id="CHEBI:29105"/>
    </cofactor>
    <text evidence="11">Binds 1 zinc ion per subunit.</text>
</comment>
<dbReference type="SUPFAM" id="SSF63737">
    <property type="entry name" value="Leukotriene A4 hydrolase N-terminal domain"/>
    <property type="match status" value="1"/>
</dbReference>
<keyword evidence="7 11" id="KW-0862">Zinc</keyword>
<dbReference type="InterPro" id="IPR034015">
    <property type="entry name" value="M1_LTA4H"/>
</dbReference>
<dbReference type="SMART" id="SM01263">
    <property type="entry name" value="Leuk-A4-hydro_C"/>
    <property type="match status" value="1"/>
</dbReference>
<feature type="binding site" evidence="10">
    <location>
        <begin position="135"/>
        <end position="137"/>
    </location>
    <ligand>
        <name>a peptide</name>
        <dbReference type="ChEBI" id="CHEBI:60466"/>
    </ligand>
</feature>
<feature type="binding site" evidence="10">
    <location>
        <begin position="616"/>
        <end position="618"/>
    </location>
    <ligand>
        <name>a peptide</name>
        <dbReference type="ChEBI" id="CHEBI:60466"/>
    </ligand>
</feature>
<dbReference type="GO" id="GO:0008237">
    <property type="term" value="F:metallopeptidase activity"/>
    <property type="evidence" value="ECO:0007669"/>
    <property type="project" value="UniProtKB-KW"/>
</dbReference>
<dbReference type="GO" id="GO:0006508">
    <property type="term" value="P:proteolysis"/>
    <property type="evidence" value="ECO:0007669"/>
    <property type="project" value="UniProtKB-KW"/>
</dbReference>
<dbReference type="Gene3D" id="2.60.40.1730">
    <property type="entry name" value="tricorn interacting facor f3 domain"/>
    <property type="match status" value="1"/>
</dbReference>
<dbReference type="PANTHER" id="PTHR45726">
    <property type="entry name" value="LEUKOTRIENE A-4 HYDROLASE"/>
    <property type="match status" value="1"/>
</dbReference>
<evidence type="ECO:0000313" key="14">
    <source>
        <dbReference type="Proteomes" id="UP000275846"/>
    </source>
</evidence>
<dbReference type="InterPro" id="IPR049980">
    <property type="entry name" value="LTA4H_cat"/>
</dbReference>
<evidence type="ECO:0000256" key="10">
    <source>
        <dbReference type="PIRSR" id="PIRSR634015-2"/>
    </source>
</evidence>
<dbReference type="InterPro" id="IPR045357">
    <property type="entry name" value="Aminopeptidase_N-like_N"/>
</dbReference>
<comment type="subcellular location">
    <subcellularLocation>
        <location evidence="1">Cytoplasm</location>
    </subcellularLocation>
</comment>
<dbReference type="InterPro" id="IPR027268">
    <property type="entry name" value="Peptidase_M4/M1_CTD_sf"/>
</dbReference>
<dbReference type="Gene3D" id="3.30.2010.30">
    <property type="match status" value="1"/>
</dbReference>
<protein>
    <recommendedName>
        <fullName evidence="12">Peptidase M1 leukotriene A4 hydrolase/aminopeptidase C-terminal domain-containing protein</fullName>
    </recommendedName>
</protein>
<keyword evidence="3" id="KW-0963">Cytoplasm</keyword>
<keyword evidence="5 11" id="KW-0479">Metal-binding</keyword>
<dbReference type="GO" id="GO:0008270">
    <property type="term" value="F:zinc ion binding"/>
    <property type="evidence" value="ECO:0007669"/>
    <property type="project" value="InterPro"/>
</dbReference>
<evidence type="ECO:0000256" key="11">
    <source>
        <dbReference type="PIRSR" id="PIRSR634015-3"/>
    </source>
</evidence>
<dbReference type="OrthoDB" id="79562at2759"/>
<evidence type="ECO:0000256" key="5">
    <source>
        <dbReference type="ARBA" id="ARBA00022723"/>
    </source>
</evidence>
<dbReference type="PANTHER" id="PTHR45726:SF3">
    <property type="entry name" value="LEUKOTRIENE A-4 HYDROLASE"/>
    <property type="match status" value="1"/>
</dbReference>
<proteinExistence type="inferred from homology"/>
<evidence type="ECO:0000256" key="2">
    <source>
        <dbReference type="ARBA" id="ARBA00010136"/>
    </source>
</evidence>
<dbReference type="Pfam" id="PF09127">
    <property type="entry name" value="Leuk-A4-hydro_C"/>
    <property type="match status" value="1"/>
</dbReference>
<dbReference type="CDD" id="cd09599">
    <property type="entry name" value="M1_LTA4H"/>
    <property type="match status" value="1"/>
</dbReference>
<evidence type="ECO:0000313" key="13">
    <source>
        <dbReference type="EMBL" id="VDL96810.1"/>
    </source>
</evidence>
<feature type="binding site" evidence="11">
    <location>
        <position position="319"/>
    </location>
    <ligand>
        <name>Zn(2+)</name>
        <dbReference type="ChEBI" id="CHEBI:29105"/>
        <note>catalytic</note>
    </ligand>
</feature>
<dbReference type="InterPro" id="IPR014782">
    <property type="entry name" value="Peptidase_M1_dom"/>
</dbReference>
<evidence type="ECO:0000256" key="6">
    <source>
        <dbReference type="ARBA" id="ARBA00022801"/>
    </source>
</evidence>
<dbReference type="InterPro" id="IPR001930">
    <property type="entry name" value="Peptidase_M1"/>
</dbReference>
<reference evidence="13 14" key="1">
    <citation type="submission" date="2018-11" db="EMBL/GenBank/DDBJ databases">
        <authorList>
            <consortium name="Pathogen Informatics"/>
        </authorList>
    </citation>
    <scope>NUCLEOTIDE SEQUENCE [LARGE SCALE GENOMIC DNA]</scope>
    <source>
        <strain evidence="13 14">NST_G2</strain>
    </source>
</reference>
<dbReference type="InterPro" id="IPR015211">
    <property type="entry name" value="Peptidase_M1_C"/>
</dbReference>
<dbReference type="InterPro" id="IPR038502">
    <property type="entry name" value="M1_LTA-4_hydro/amino_C_sf"/>
</dbReference>
<dbReference type="GO" id="GO:0005737">
    <property type="term" value="C:cytoplasm"/>
    <property type="evidence" value="ECO:0007669"/>
    <property type="project" value="UniProtKB-SubCell"/>
</dbReference>
<dbReference type="InterPro" id="IPR016024">
    <property type="entry name" value="ARM-type_fold"/>
</dbReference>
<keyword evidence="14" id="KW-1185">Reference proteome</keyword>
<feature type="active site" description="Proton acceptor" evidence="9">
    <location>
        <position position="297"/>
    </location>
</feature>
<accession>A0A3P7CH84</accession>
<comment type="similarity">
    <text evidence="2">Belongs to the peptidase M1 family.</text>
</comment>
<feature type="binding site" evidence="11">
    <location>
        <position position="296"/>
    </location>
    <ligand>
        <name>Zn(2+)</name>
        <dbReference type="ChEBI" id="CHEBI:29105"/>
        <note>catalytic</note>
    </ligand>
</feature>
<feature type="domain" description="Peptidase M1 leukotriene A4 hydrolase/aminopeptidase C-terminal" evidence="12">
    <location>
        <begin position="513"/>
        <end position="660"/>
    </location>
</feature>